<dbReference type="InterPro" id="IPR020825">
    <property type="entry name" value="Phe-tRNA_synthase-like_B3/B4"/>
</dbReference>
<keyword evidence="6 15" id="KW-0436">Ligase</keyword>
<evidence type="ECO:0000256" key="15">
    <source>
        <dbReference type="HAMAP-Rule" id="MF_00283"/>
    </source>
</evidence>
<dbReference type="Pfam" id="PF03147">
    <property type="entry name" value="FDX-ACB"/>
    <property type="match status" value="1"/>
</dbReference>
<evidence type="ECO:0000256" key="13">
    <source>
        <dbReference type="ARBA" id="ARBA00023146"/>
    </source>
</evidence>
<dbReference type="EC" id="6.1.1.20" evidence="15"/>
<dbReference type="InterPro" id="IPR045864">
    <property type="entry name" value="aa-tRNA-synth_II/BPL/LPL"/>
</dbReference>
<feature type="binding site" evidence="15">
    <location>
        <position position="471"/>
    </location>
    <ligand>
        <name>Mg(2+)</name>
        <dbReference type="ChEBI" id="CHEBI:18420"/>
        <note>shared with alpha subunit</note>
    </ligand>
</feature>
<dbReference type="InterPro" id="IPR036690">
    <property type="entry name" value="Fdx_antiC-bd_sf"/>
</dbReference>
<feature type="domain" description="TRNA-binding" evidence="17">
    <location>
        <begin position="47"/>
        <end position="160"/>
    </location>
</feature>
<dbReference type="Gene3D" id="2.40.50.140">
    <property type="entry name" value="Nucleic acid-binding proteins"/>
    <property type="match status" value="1"/>
</dbReference>
<evidence type="ECO:0000256" key="8">
    <source>
        <dbReference type="ARBA" id="ARBA00022741"/>
    </source>
</evidence>
<dbReference type="InterPro" id="IPR009061">
    <property type="entry name" value="DNA-bd_dom_put_sf"/>
</dbReference>
<dbReference type="SUPFAM" id="SSF55681">
    <property type="entry name" value="Class II aaRS and biotin synthetases"/>
    <property type="match status" value="1"/>
</dbReference>
<dbReference type="GO" id="GO:0006432">
    <property type="term" value="P:phenylalanyl-tRNA aminoacylation"/>
    <property type="evidence" value="ECO:0007669"/>
    <property type="project" value="UniProtKB-UniRule"/>
</dbReference>
<evidence type="ECO:0000256" key="6">
    <source>
        <dbReference type="ARBA" id="ARBA00022598"/>
    </source>
</evidence>
<protein>
    <recommendedName>
        <fullName evidence="15">Phenylalanine--tRNA ligase beta subunit</fullName>
        <ecNumber evidence="15">6.1.1.20</ecNumber>
    </recommendedName>
    <alternativeName>
        <fullName evidence="15">Phenylalanyl-tRNA synthetase beta subunit</fullName>
        <shortName evidence="15">PheRS</shortName>
    </alternativeName>
</protein>
<comment type="catalytic activity">
    <reaction evidence="14 15">
        <text>tRNA(Phe) + L-phenylalanine + ATP = L-phenylalanyl-tRNA(Phe) + AMP + diphosphate + H(+)</text>
        <dbReference type="Rhea" id="RHEA:19413"/>
        <dbReference type="Rhea" id="RHEA-COMP:9668"/>
        <dbReference type="Rhea" id="RHEA-COMP:9699"/>
        <dbReference type="ChEBI" id="CHEBI:15378"/>
        <dbReference type="ChEBI" id="CHEBI:30616"/>
        <dbReference type="ChEBI" id="CHEBI:33019"/>
        <dbReference type="ChEBI" id="CHEBI:58095"/>
        <dbReference type="ChEBI" id="CHEBI:78442"/>
        <dbReference type="ChEBI" id="CHEBI:78531"/>
        <dbReference type="ChEBI" id="CHEBI:456215"/>
        <dbReference type="EC" id="6.1.1.20"/>
    </reaction>
</comment>
<dbReference type="Pfam" id="PF03484">
    <property type="entry name" value="B5"/>
    <property type="match status" value="1"/>
</dbReference>
<evidence type="ECO:0000259" key="18">
    <source>
        <dbReference type="PROSITE" id="PS51447"/>
    </source>
</evidence>
<keyword evidence="11 16" id="KW-0694">RNA-binding</keyword>
<dbReference type="PANTHER" id="PTHR10947:SF0">
    <property type="entry name" value="PHENYLALANINE--TRNA LIGASE BETA SUBUNIT"/>
    <property type="match status" value="1"/>
</dbReference>
<evidence type="ECO:0000256" key="9">
    <source>
        <dbReference type="ARBA" id="ARBA00022840"/>
    </source>
</evidence>
<evidence type="ECO:0000256" key="11">
    <source>
        <dbReference type="ARBA" id="ARBA00022884"/>
    </source>
</evidence>
<organism evidence="20 21">
    <name type="scientific">Chlorobium phaeovibrioides</name>
    <dbReference type="NCBI Taxonomy" id="1094"/>
    <lineage>
        <taxon>Bacteria</taxon>
        <taxon>Pseudomonadati</taxon>
        <taxon>Chlorobiota</taxon>
        <taxon>Chlorobiia</taxon>
        <taxon>Chlorobiales</taxon>
        <taxon>Chlorobiaceae</taxon>
        <taxon>Chlorobium/Pelodictyon group</taxon>
        <taxon>Chlorobium</taxon>
    </lineage>
</organism>
<dbReference type="SUPFAM" id="SSF56037">
    <property type="entry name" value="PheT/TilS domain"/>
    <property type="match status" value="1"/>
</dbReference>
<dbReference type="PANTHER" id="PTHR10947">
    <property type="entry name" value="PHENYLALANYL-TRNA SYNTHETASE BETA CHAIN AND LEUCINE-RICH REPEAT-CONTAINING PROTEIN 47"/>
    <property type="match status" value="1"/>
</dbReference>
<comment type="subunit">
    <text evidence="3 15">Tetramer of two alpha and two beta subunits.</text>
</comment>
<dbReference type="PROSITE" id="PS50886">
    <property type="entry name" value="TRBD"/>
    <property type="match status" value="1"/>
</dbReference>
<name>A0A3S0MPS4_CHLPH</name>
<sequence>MNADFLLMKISVNWLKDFLPSFSPDIPSLVDRLTFLGLEVEEVHETVLPDERVLVGRILEVAPHPDADRLRLCMVDTGAAEPLQIVCGAPNVKPEMLVPVATAGARLAVEDGKPFVIKPSKIRGQKSFGMICAADELGLSGDHSGVMELEEACVAGEPFARYLKADTVLEIAVTPNRPDVLSHLGIARELVVSPSDIAMPDAAPVEFSATGSRVEILDGAACSSYAAIVIEGVKVGPSPAWLSARLESIGLRPKNNIVDITNYMLHALGQPMHAFDLHTLEGERVVVRSDIEGEFMALNQQLCRVEKGMPVICDAHRPVAIAGVMGGLDSAVTEESRDILLEVASFSSSPIRRSARLAGISSDSSYRFERGVDPSLTLPAARSAVAMILDLAGGRVAEACHKGEASPPLREVLFRPLKANALLGTDISEASMQAMLERIGFRVLSRTDEGMNIAVPSFRVDVIGEIDLIEEVARLHGYDNITASPRMAATYPIHRSIPEFFPDFLRSIMVALNFREVLTNPLMKREEAELFSDRVVAALNPISEGLEVLRPSLVPGMLKVMAHNIRHGNRDMRLFEVASSFQTVPDDERASSASLDAFSEKEGLVFALSGSRFPRSWNQPTDGIDFYDALGAAQMLLEKLNLLDKSAVNIYNENTVSIDLPLMAGKKSGTVRVGLVQQLQREVLSRFGIEQDVFVAVLDVSVLEAGFTPVVAYEPPSKFPVVQRDLSFILPGGVSVQSLVDLVRESDGLIRNVSVFDVFERQSGGEGERSVALGLDIADYGRTLQDERINDIVLAIGNSAESKLGAVIRQV</sequence>
<dbReference type="InterPro" id="IPR005121">
    <property type="entry name" value="Fdx_antiC-bd"/>
</dbReference>
<dbReference type="HAMAP" id="MF_00283">
    <property type="entry name" value="Phe_tRNA_synth_beta1"/>
    <property type="match status" value="1"/>
</dbReference>
<keyword evidence="9 15" id="KW-0067">ATP-binding</keyword>
<dbReference type="InterPro" id="IPR005147">
    <property type="entry name" value="tRNA_synthase_B5-dom"/>
</dbReference>
<feature type="domain" description="B5" evidence="19">
    <location>
        <begin position="407"/>
        <end position="483"/>
    </location>
</feature>
<evidence type="ECO:0000313" key="20">
    <source>
        <dbReference type="EMBL" id="RTY36318.1"/>
    </source>
</evidence>
<keyword evidence="10 15" id="KW-0460">Magnesium</keyword>
<dbReference type="Gene3D" id="3.30.930.10">
    <property type="entry name" value="Bira Bifunctional Protein, Domain 2"/>
    <property type="match status" value="1"/>
</dbReference>
<keyword evidence="7 15" id="KW-0479">Metal-binding</keyword>
<feature type="binding site" evidence="15">
    <location>
        <position position="461"/>
    </location>
    <ligand>
        <name>Mg(2+)</name>
        <dbReference type="ChEBI" id="CHEBI:18420"/>
        <note>shared with alpha subunit</note>
    </ligand>
</feature>
<dbReference type="CDD" id="cd02796">
    <property type="entry name" value="tRNA_bind_bactPheRS"/>
    <property type="match status" value="1"/>
</dbReference>
<feature type="binding site" evidence="15">
    <location>
        <position position="467"/>
    </location>
    <ligand>
        <name>Mg(2+)</name>
        <dbReference type="ChEBI" id="CHEBI:18420"/>
        <note>shared with alpha subunit</note>
    </ligand>
</feature>
<evidence type="ECO:0000256" key="14">
    <source>
        <dbReference type="ARBA" id="ARBA00049255"/>
    </source>
</evidence>
<comment type="subcellular location">
    <subcellularLocation>
        <location evidence="1 15">Cytoplasm</location>
    </subcellularLocation>
</comment>
<dbReference type="Gene3D" id="3.30.70.380">
    <property type="entry name" value="Ferrodoxin-fold anticodon-binding domain"/>
    <property type="match status" value="1"/>
</dbReference>
<feature type="domain" description="FDX-ACB" evidence="18">
    <location>
        <begin position="717"/>
        <end position="809"/>
    </location>
</feature>
<comment type="similarity">
    <text evidence="2 15">Belongs to the phenylalanyl-tRNA synthetase beta subunit family. Type 1 subfamily.</text>
</comment>
<keyword evidence="8 15" id="KW-0547">Nucleotide-binding</keyword>
<dbReference type="Gene3D" id="3.30.56.10">
    <property type="match status" value="2"/>
</dbReference>
<dbReference type="Pfam" id="PF01588">
    <property type="entry name" value="tRNA_bind"/>
    <property type="match status" value="1"/>
</dbReference>
<evidence type="ECO:0000256" key="10">
    <source>
        <dbReference type="ARBA" id="ARBA00022842"/>
    </source>
</evidence>
<dbReference type="SUPFAM" id="SSF50249">
    <property type="entry name" value="Nucleic acid-binding proteins"/>
    <property type="match status" value="1"/>
</dbReference>
<evidence type="ECO:0000259" key="17">
    <source>
        <dbReference type="PROSITE" id="PS50886"/>
    </source>
</evidence>
<dbReference type="PROSITE" id="PS51483">
    <property type="entry name" value="B5"/>
    <property type="match status" value="1"/>
</dbReference>
<evidence type="ECO:0000256" key="16">
    <source>
        <dbReference type="PROSITE-ProRule" id="PRU00209"/>
    </source>
</evidence>
<gene>
    <name evidence="15" type="primary">pheT</name>
    <name evidence="20" type="ORF">EKD02_07980</name>
</gene>
<dbReference type="GO" id="GO:0005524">
    <property type="term" value="F:ATP binding"/>
    <property type="evidence" value="ECO:0007669"/>
    <property type="project" value="UniProtKB-UniRule"/>
</dbReference>
<dbReference type="InterPro" id="IPR033714">
    <property type="entry name" value="tRNA_bind_bactPheRS"/>
</dbReference>
<evidence type="ECO:0000256" key="7">
    <source>
        <dbReference type="ARBA" id="ARBA00022723"/>
    </source>
</evidence>
<feature type="binding site" evidence="15">
    <location>
        <position position="470"/>
    </location>
    <ligand>
        <name>Mg(2+)</name>
        <dbReference type="ChEBI" id="CHEBI:18420"/>
        <note>shared with alpha subunit</note>
    </ligand>
</feature>
<reference evidence="20 21" key="1">
    <citation type="submission" date="2018-12" db="EMBL/GenBank/DDBJ databases">
        <authorList>
            <person name="Lunina O.N."/>
            <person name="Grouzdev D.S."/>
            <person name="Gorlenko V.M."/>
            <person name="Savvichev A.S."/>
        </authorList>
    </citation>
    <scope>NUCLEOTIDE SEQUENCE [LARGE SCALE GENOMIC DNA]</scope>
    <source>
        <strain evidence="20 21">BrKhr-17</strain>
    </source>
</reference>
<keyword evidence="4 15" id="KW-0963">Cytoplasm</keyword>
<evidence type="ECO:0000256" key="2">
    <source>
        <dbReference type="ARBA" id="ARBA00008653"/>
    </source>
</evidence>
<keyword evidence="13 15" id="KW-0030">Aminoacyl-tRNA synthetase</keyword>
<dbReference type="GO" id="GO:0009328">
    <property type="term" value="C:phenylalanine-tRNA ligase complex"/>
    <property type="evidence" value="ECO:0007669"/>
    <property type="project" value="TreeGrafter"/>
</dbReference>
<dbReference type="Proteomes" id="UP000279908">
    <property type="component" value="Unassembled WGS sequence"/>
</dbReference>
<evidence type="ECO:0000256" key="1">
    <source>
        <dbReference type="ARBA" id="ARBA00004496"/>
    </source>
</evidence>
<dbReference type="InterPro" id="IPR012340">
    <property type="entry name" value="NA-bd_OB-fold"/>
</dbReference>
<dbReference type="InterPro" id="IPR004532">
    <property type="entry name" value="Phe-tRNA-ligase_IIc_bsu_bact"/>
</dbReference>
<comment type="caution">
    <text evidence="20">The sequence shown here is derived from an EMBL/GenBank/DDBJ whole genome shotgun (WGS) entry which is preliminary data.</text>
</comment>
<dbReference type="GO" id="GO:0004826">
    <property type="term" value="F:phenylalanine-tRNA ligase activity"/>
    <property type="evidence" value="ECO:0007669"/>
    <property type="project" value="UniProtKB-UniRule"/>
</dbReference>
<evidence type="ECO:0000256" key="3">
    <source>
        <dbReference type="ARBA" id="ARBA00011209"/>
    </source>
</evidence>
<dbReference type="Gene3D" id="3.50.40.10">
    <property type="entry name" value="Phenylalanyl-trna Synthetase, Chain B, domain 3"/>
    <property type="match status" value="1"/>
</dbReference>
<dbReference type="NCBIfam" id="NF045760">
    <property type="entry name" value="YtpR"/>
    <property type="match status" value="1"/>
</dbReference>
<evidence type="ECO:0000256" key="12">
    <source>
        <dbReference type="ARBA" id="ARBA00022917"/>
    </source>
</evidence>
<dbReference type="InterPro" id="IPR002547">
    <property type="entry name" value="tRNA-bd_dom"/>
</dbReference>
<dbReference type="Pfam" id="PF17759">
    <property type="entry name" value="tRNA_synthFbeta"/>
    <property type="match status" value="1"/>
</dbReference>
<dbReference type="GO" id="GO:0000049">
    <property type="term" value="F:tRNA binding"/>
    <property type="evidence" value="ECO:0007669"/>
    <property type="project" value="UniProtKB-UniRule"/>
</dbReference>
<evidence type="ECO:0000256" key="5">
    <source>
        <dbReference type="ARBA" id="ARBA00022555"/>
    </source>
</evidence>
<dbReference type="InterPro" id="IPR045060">
    <property type="entry name" value="Phe-tRNA-ligase_IIc_bsu"/>
</dbReference>
<evidence type="ECO:0000313" key="21">
    <source>
        <dbReference type="Proteomes" id="UP000279908"/>
    </source>
</evidence>
<dbReference type="SUPFAM" id="SSF46955">
    <property type="entry name" value="Putative DNA-binding domain"/>
    <property type="match status" value="1"/>
</dbReference>
<comment type="cofactor">
    <cofactor evidence="15">
        <name>Mg(2+)</name>
        <dbReference type="ChEBI" id="CHEBI:18420"/>
    </cofactor>
    <text evidence="15">Binds 2 magnesium ions per tetramer.</text>
</comment>
<dbReference type="EMBL" id="RXYK01000013">
    <property type="protein sequence ID" value="RTY36318.1"/>
    <property type="molecule type" value="Genomic_DNA"/>
</dbReference>
<dbReference type="SMART" id="SM00896">
    <property type="entry name" value="FDX-ACB"/>
    <property type="match status" value="1"/>
</dbReference>
<evidence type="ECO:0000259" key="19">
    <source>
        <dbReference type="PROSITE" id="PS51483"/>
    </source>
</evidence>
<proteinExistence type="inferred from homology"/>
<keyword evidence="5 16" id="KW-0820">tRNA-binding</keyword>
<dbReference type="InterPro" id="IPR041616">
    <property type="entry name" value="PheRS_beta_core"/>
</dbReference>
<dbReference type="SMART" id="SM00873">
    <property type="entry name" value="B3_4"/>
    <property type="match status" value="1"/>
</dbReference>
<evidence type="ECO:0000256" key="4">
    <source>
        <dbReference type="ARBA" id="ARBA00022490"/>
    </source>
</evidence>
<dbReference type="NCBIfam" id="TIGR00472">
    <property type="entry name" value="pheT_bact"/>
    <property type="match status" value="1"/>
</dbReference>
<keyword evidence="12 15" id="KW-0648">Protein biosynthesis</keyword>
<dbReference type="FunFam" id="2.40.50.140:FF:000045">
    <property type="entry name" value="Phenylalanine--tRNA ligase beta subunit"/>
    <property type="match status" value="1"/>
</dbReference>
<dbReference type="AlphaFoldDB" id="A0A3S0MPS4"/>
<accession>A0A3S0MPS4</accession>
<dbReference type="Pfam" id="PF03483">
    <property type="entry name" value="B3_4"/>
    <property type="match status" value="1"/>
</dbReference>
<dbReference type="InterPro" id="IPR005146">
    <property type="entry name" value="B3/B4_tRNA-bd"/>
</dbReference>
<dbReference type="SUPFAM" id="SSF54991">
    <property type="entry name" value="Anticodon-binding domain of PheRS"/>
    <property type="match status" value="1"/>
</dbReference>
<dbReference type="GO" id="GO:0000287">
    <property type="term" value="F:magnesium ion binding"/>
    <property type="evidence" value="ECO:0007669"/>
    <property type="project" value="UniProtKB-UniRule"/>
</dbReference>
<dbReference type="PROSITE" id="PS51447">
    <property type="entry name" value="FDX_ACB"/>
    <property type="match status" value="1"/>
</dbReference>
<dbReference type="SMART" id="SM00874">
    <property type="entry name" value="B5"/>
    <property type="match status" value="1"/>
</dbReference>